<feature type="signal peptide" evidence="6">
    <location>
        <begin position="1"/>
        <end position="23"/>
    </location>
</feature>
<keyword evidence="7" id="KW-0449">Lipoprotein</keyword>
<name>A0ABQ1V073_9NOCA</name>
<keyword evidence="4" id="KW-0472">Membrane</keyword>
<evidence type="ECO:0000256" key="6">
    <source>
        <dbReference type="SAM" id="SignalP"/>
    </source>
</evidence>
<dbReference type="PANTHER" id="PTHR30168:SF0">
    <property type="entry name" value="INNER MEMBRANE PROTEIN"/>
    <property type="match status" value="1"/>
</dbReference>
<organism evidence="7 8">
    <name type="scientific">Williamsia phyllosphaerae</name>
    <dbReference type="NCBI Taxonomy" id="885042"/>
    <lineage>
        <taxon>Bacteria</taxon>
        <taxon>Bacillati</taxon>
        <taxon>Actinomycetota</taxon>
        <taxon>Actinomycetes</taxon>
        <taxon>Mycobacteriales</taxon>
        <taxon>Nocardiaceae</taxon>
        <taxon>Williamsia</taxon>
    </lineage>
</organism>
<keyword evidence="2" id="KW-0812">Transmembrane</keyword>
<reference evidence="8" key="1">
    <citation type="journal article" date="2019" name="Int. J. Syst. Evol. Microbiol.">
        <title>The Global Catalogue of Microorganisms (GCM) 10K type strain sequencing project: providing services to taxonomists for standard genome sequencing and annotation.</title>
        <authorList>
            <consortium name="The Broad Institute Genomics Platform"/>
            <consortium name="The Broad Institute Genome Sequencing Center for Infectious Disease"/>
            <person name="Wu L."/>
            <person name="Ma J."/>
        </authorList>
    </citation>
    <scope>NUCLEOTIDE SEQUENCE [LARGE SCALE GENOMIC DNA]</scope>
    <source>
        <strain evidence="8">CCM 7855</strain>
    </source>
</reference>
<proteinExistence type="predicted"/>
<dbReference type="Pfam" id="PF04228">
    <property type="entry name" value="Zn_peptidase"/>
    <property type="match status" value="1"/>
</dbReference>
<dbReference type="PROSITE" id="PS51257">
    <property type="entry name" value="PROKAR_LIPOPROTEIN"/>
    <property type="match status" value="1"/>
</dbReference>
<comment type="subcellular location">
    <subcellularLocation>
        <location evidence="1">Membrane</location>
        <topology evidence="1">Single-pass membrane protein</topology>
    </subcellularLocation>
</comment>
<gene>
    <name evidence="7" type="ORF">GCM10007298_30670</name>
</gene>
<dbReference type="Proteomes" id="UP000632454">
    <property type="component" value="Unassembled WGS sequence"/>
</dbReference>
<accession>A0ABQ1V073</accession>
<keyword evidence="8" id="KW-1185">Reference proteome</keyword>
<evidence type="ECO:0000313" key="8">
    <source>
        <dbReference type="Proteomes" id="UP000632454"/>
    </source>
</evidence>
<dbReference type="PANTHER" id="PTHR30168">
    <property type="entry name" value="PUTATIVE MEMBRANE PROTEIN YPFJ"/>
    <property type="match status" value="1"/>
</dbReference>
<keyword evidence="3" id="KW-1133">Transmembrane helix</keyword>
<evidence type="ECO:0000256" key="3">
    <source>
        <dbReference type="ARBA" id="ARBA00022989"/>
    </source>
</evidence>
<keyword evidence="6" id="KW-0732">Signal</keyword>
<dbReference type="InterPro" id="IPR007343">
    <property type="entry name" value="Uncharacterised_pept_Zn_put"/>
</dbReference>
<evidence type="ECO:0000313" key="7">
    <source>
        <dbReference type="EMBL" id="GGF32650.1"/>
    </source>
</evidence>
<sequence>MRLSRVRPAVVVTIAAIVTMATACSSGQTVGQGPQTSSSANAPSVPITGDRSDPVNVLVARAIVDIQGYWTTEYPRVYDGAVYEPVTGGFYAVDPGTGPLPPCAESASDIAGNAFYCATKDVVAWDVKGLLPDLRKTYGDFVIPVVLAHEWGHALQARSDFEGMTITREIQADCFSGAWSRHAIDAGEYRVSSVDLDRALAGFLSLRDEPGTAADDPSAHGSGFDRINAFQNGYENGPTTCAGYRDGAPAVVELPFGSAADAAAGGDAPYEDIIAGVPVDLEDYWSQVYPELTGKRWTPVRRVVPFGSQAPACGDTSAEGYLLFYCVPDNYVGFENDSMQDFYAEGGDFAVAALLATQWGIAALTQMGDSSDEAMSSQRADCLAGAWTASVLLQNRNATSGYSLSPGDLDEAIEALLTFRGPGDADRQGAGFVRTEAYRSGVIDGAKNCLATS</sequence>
<protein>
    <submittedName>
        <fullName evidence="7">Lipoprotein peptidase LpqM</fullName>
    </submittedName>
</protein>
<evidence type="ECO:0000256" key="5">
    <source>
        <dbReference type="SAM" id="MobiDB-lite"/>
    </source>
</evidence>
<evidence type="ECO:0000256" key="1">
    <source>
        <dbReference type="ARBA" id="ARBA00004167"/>
    </source>
</evidence>
<feature type="compositionally biased region" description="Polar residues" evidence="5">
    <location>
        <begin position="28"/>
        <end position="42"/>
    </location>
</feature>
<comment type="caution">
    <text evidence="7">The sequence shown here is derived from an EMBL/GenBank/DDBJ whole genome shotgun (WGS) entry which is preliminary data.</text>
</comment>
<dbReference type="EMBL" id="BMCS01000002">
    <property type="protein sequence ID" value="GGF32650.1"/>
    <property type="molecule type" value="Genomic_DNA"/>
</dbReference>
<feature type="region of interest" description="Disordered" evidence="5">
    <location>
        <begin position="28"/>
        <end position="48"/>
    </location>
</feature>
<feature type="chain" id="PRO_5047362422" evidence="6">
    <location>
        <begin position="24"/>
        <end position="453"/>
    </location>
</feature>
<evidence type="ECO:0000256" key="4">
    <source>
        <dbReference type="ARBA" id="ARBA00023136"/>
    </source>
</evidence>
<dbReference type="RefSeq" id="WP_188490829.1">
    <property type="nucleotide sequence ID" value="NZ_BMCS01000002.1"/>
</dbReference>
<evidence type="ECO:0000256" key="2">
    <source>
        <dbReference type="ARBA" id="ARBA00022692"/>
    </source>
</evidence>